<sequence length="312" mass="36356">ELQASLYQQTAEIIQISQLNQQETIINNLLNDSNAKYYVYYRDTNTRYPAIIIIQQLQQSIYKIVSVCPAFGVFASDSFTMIKQVKLDKLFNAALALYSISQEVEFLLDIQQNINKGCMSGCYQLIPPSFQVESEVHKQQIRDYVLQISEHLRKRQRTHIIAFFEVQNDQIVQTSVGLDFIQQIFPENTDFVVDQQNMKVQSSVSNNHQLIVIPQLSSASVALIFNEFDEQSLQKMRYEFVIQISVQNEIYVAKEFKLQKNVFHKVWQKEFQLQELKNFLQIKLINLDFQCVLNQMKLEGFGIDIQSIIDAK</sequence>
<name>A0A146JX92_9EUKA</name>
<organism evidence="1">
    <name type="scientific">Trepomonas sp. PC1</name>
    <dbReference type="NCBI Taxonomy" id="1076344"/>
    <lineage>
        <taxon>Eukaryota</taxon>
        <taxon>Metamonada</taxon>
        <taxon>Diplomonadida</taxon>
        <taxon>Hexamitidae</taxon>
        <taxon>Hexamitinae</taxon>
        <taxon>Trepomonas</taxon>
    </lineage>
</organism>
<dbReference type="EMBL" id="GDID01007828">
    <property type="protein sequence ID" value="JAP88778.1"/>
    <property type="molecule type" value="Transcribed_RNA"/>
</dbReference>
<feature type="non-terminal residue" evidence="1">
    <location>
        <position position="1"/>
    </location>
</feature>
<dbReference type="AlphaFoldDB" id="A0A146JX92"/>
<evidence type="ECO:0000313" key="1">
    <source>
        <dbReference type="EMBL" id="JAP88778.1"/>
    </source>
</evidence>
<gene>
    <name evidence="1" type="ORF">TPC1_31727</name>
</gene>
<reference evidence="1" key="1">
    <citation type="submission" date="2015-07" db="EMBL/GenBank/DDBJ databases">
        <title>Adaptation to a free-living lifestyle via gene acquisitions in the diplomonad Trepomonas sp. PC1.</title>
        <authorList>
            <person name="Xu F."/>
            <person name="Jerlstrom-Hultqvist J."/>
            <person name="Kolisko M."/>
            <person name="Simpson A.G.B."/>
            <person name="Roger A.J."/>
            <person name="Svard S.G."/>
            <person name="Andersson J.O."/>
        </authorList>
    </citation>
    <scope>NUCLEOTIDE SEQUENCE</scope>
    <source>
        <strain evidence="1">PC1</strain>
    </source>
</reference>
<accession>A0A146JX92</accession>
<protein>
    <submittedName>
        <fullName evidence="1">Uncharacterized protein</fullName>
    </submittedName>
</protein>
<proteinExistence type="predicted"/>